<feature type="compositionally biased region" description="Basic and acidic residues" evidence="1">
    <location>
        <begin position="86"/>
        <end position="100"/>
    </location>
</feature>
<evidence type="ECO:0000313" key="2">
    <source>
        <dbReference type="EMBL" id="SCU80239.1"/>
    </source>
</evidence>
<evidence type="ECO:0000256" key="1">
    <source>
        <dbReference type="SAM" id="MobiDB-lite"/>
    </source>
</evidence>
<name>A0A1G4ITE4_9SACH</name>
<feature type="compositionally biased region" description="Basic residues" evidence="1">
    <location>
        <begin position="1"/>
        <end position="21"/>
    </location>
</feature>
<feature type="region of interest" description="Disordered" evidence="1">
    <location>
        <begin position="80"/>
        <end position="113"/>
    </location>
</feature>
<dbReference type="OrthoDB" id="4068661at2759"/>
<organism evidence="2 3">
    <name type="scientific">Lachancea mirantina</name>
    <dbReference type="NCBI Taxonomy" id="1230905"/>
    <lineage>
        <taxon>Eukaryota</taxon>
        <taxon>Fungi</taxon>
        <taxon>Dikarya</taxon>
        <taxon>Ascomycota</taxon>
        <taxon>Saccharomycotina</taxon>
        <taxon>Saccharomycetes</taxon>
        <taxon>Saccharomycetales</taxon>
        <taxon>Saccharomycetaceae</taxon>
        <taxon>Lachancea</taxon>
    </lineage>
</organism>
<dbReference type="EMBL" id="LT598464">
    <property type="protein sequence ID" value="SCU80239.1"/>
    <property type="molecule type" value="Genomic_DNA"/>
</dbReference>
<keyword evidence="3" id="KW-1185">Reference proteome</keyword>
<dbReference type="Proteomes" id="UP000191024">
    <property type="component" value="Chromosome B"/>
</dbReference>
<proteinExistence type="predicted"/>
<gene>
    <name evidence="2" type="ORF">LAMI_0B01332G</name>
</gene>
<dbReference type="AlphaFoldDB" id="A0A1G4ITE4"/>
<protein>
    <submittedName>
        <fullName evidence="2">LAMI_0B01332g1_1</fullName>
    </submittedName>
</protein>
<reference evidence="2 3" key="1">
    <citation type="submission" date="2016-03" db="EMBL/GenBank/DDBJ databases">
        <authorList>
            <person name="Devillers H."/>
        </authorList>
    </citation>
    <scope>NUCLEOTIDE SEQUENCE [LARGE SCALE GENOMIC DNA]</scope>
    <source>
        <strain evidence="2">CBS 11717</strain>
    </source>
</reference>
<evidence type="ECO:0000313" key="3">
    <source>
        <dbReference type="Proteomes" id="UP000191024"/>
    </source>
</evidence>
<accession>A0A1G4ITE4</accession>
<feature type="region of interest" description="Disordered" evidence="1">
    <location>
        <begin position="1"/>
        <end position="28"/>
    </location>
</feature>
<sequence length="210" mass="23143">MGVQKTKRQKLLAKSKNKRSKQANIGEKTLADRLSLPVKKGVKKGAVQGQKDGFRVINGKLVSASDVGLLLREIQSKNAPKKAKFANRERKPFEVEDSNRKQQVTKSSRPAPKPYGSSLYVSLSSQRAAEFLRIRNLPIGTDSQALIVFVEKLSPAKVLKMNLVDLPSGSGIAELWFEKSSVSLLRTIQRKVDRANVDGRVVFAEIASTS</sequence>